<dbReference type="InterPro" id="IPR032675">
    <property type="entry name" value="LRR_dom_sf"/>
</dbReference>
<name>G8BTV0_TETPH</name>
<dbReference type="RefSeq" id="XP_003685762.1">
    <property type="nucleotide sequence ID" value="XM_003685714.1"/>
</dbReference>
<keyword evidence="3" id="KW-1185">Reference proteome</keyword>
<dbReference type="KEGG" id="tpf:TPHA_0E02360"/>
<feature type="region of interest" description="Disordered" evidence="1">
    <location>
        <begin position="46"/>
        <end position="79"/>
    </location>
</feature>
<dbReference type="SUPFAM" id="SSF52047">
    <property type="entry name" value="RNI-like"/>
    <property type="match status" value="1"/>
</dbReference>
<dbReference type="GeneID" id="11531321"/>
<feature type="region of interest" description="Disordered" evidence="1">
    <location>
        <begin position="224"/>
        <end position="271"/>
    </location>
</feature>
<evidence type="ECO:0000256" key="1">
    <source>
        <dbReference type="SAM" id="MobiDB-lite"/>
    </source>
</evidence>
<feature type="region of interest" description="Disordered" evidence="1">
    <location>
        <begin position="109"/>
        <end position="172"/>
    </location>
</feature>
<sequence>MSAHEYDNVDPSVEKYLEKGTLPNLDVDWLIGGKNVQNDVLHNDRSNEGHLETIGSSPKSEVGNTRGSENSRPAREENIPIRKVNSIPVKGTSYMHANGDTLRRSVTASKPMEEQKHHGFFSSLFRSSSKHRQEKERSMPPSLEMQTPTSHTTHSEHHSVSSATMSPSNHNEVHIESSANKMSFNETSESRYVHPRNKKLEEFIEYYKKNGFSVSAFKNQNYVDSQDSQDSDINKSHQDSPSKPNSAVDARGRQIPAHPKRSKFPPAIKLSSLRRLEDNSISEEELNRMQQQEHPAGTSISNSSRFGSFLSRVTSHGNAGAVGSSQSLASKQSNTALSNIESTRELQTSVAKQNRKKDTKLVVPGLEKVEPLKFVAFAQNTYFNDPPQQISSKNPRPGEVEVKPDGSVIIHRLTPEERREVSSSFSPGMVIGGTGRLHLLSEFEPPASDDNTQPETAIQGNNEQLDKHKQPNEVASHDEHTQVASKEASERAKVARNDSDNEDEGEVEISDMASKLKIDKQLVHAPASDAADYELKIEDVDDTPYPPNEDIPHDEVYTRCCHLREILPIPATMRQIKKGSTSPIPILKLHNPHPSMIEILTFSDFIRAVPIVSLSLDGVHLSVQMLRILLSSIIFNKSLIKLSMRNTPLDSEGWKLVCYFICNRKELKSVDLSMAPSIITSAQKLKHNVLKKSDTRMNYNPENRSELNWDLLTASIAKKGGLEEIIIAGAQMSLDQFENFIEVACMATERLGLAFNKLTKEQCDLLSKWLVQNNVTGLDVGFNDLRGKLSSFSDAIWNKIQNAGYQDALSYLSFNGTNLEVLDGATSNDNEVLKLITVLCYCENLQFLDLSNNPKIFPACSRTLIKCLPVFVDLVRLHLDYNNIQNTEIVMLTEILPLCSKLNYFSMLGSKLEVATYKLLMDAVRKSNSIITLNVDSQDFSEDLTNELSILTLRNLQDQFKTLNAVDEKNVPLPNLQEELAKILTKRGKDDPEFDKEVDDFINNLSNSRVTIIKVVNDLFNLQAKGQLNTEGKETLIRLCFTNDCLEKGIRLLKSKRGEHDINKHDLRGSNTDYSPTETMPALSSYLNLNKLNHYAPYQRELVREFDPSTEVSEQKTNLITATTSKVYSQTSEEGKIFKKSALLSTHVDHECHDLVDEELGANTKEPVNSDLIKDLILRNDISNSVDIIDELHKHGYHLHEIFKKSPVSEQGTLKHYISRERNGSNSDSTDPENKSDQKENPSNLNGEDQKAIDAAYDSVLDQFISKK</sequence>
<dbReference type="AlphaFoldDB" id="G8BTV0"/>
<feature type="region of interest" description="Disordered" evidence="1">
    <location>
        <begin position="1218"/>
        <end position="1252"/>
    </location>
</feature>
<accession>G8BTV0</accession>
<protein>
    <submittedName>
        <fullName evidence="2">Uncharacterized protein</fullName>
    </submittedName>
</protein>
<dbReference type="EMBL" id="HE612860">
    <property type="protein sequence ID" value="CCE63328.1"/>
    <property type="molecule type" value="Genomic_DNA"/>
</dbReference>
<dbReference type="Gene3D" id="3.80.10.10">
    <property type="entry name" value="Ribonuclease Inhibitor"/>
    <property type="match status" value="1"/>
</dbReference>
<organism evidence="2 3">
    <name type="scientific">Tetrapisispora phaffii (strain ATCC 24235 / CBS 4417 / NBRC 1672 / NRRL Y-8282 / UCD 70-5)</name>
    <name type="common">Yeast</name>
    <name type="synonym">Fabospora phaffii</name>
    <dbReference type="NCBI Taxonomy" id="1071381"/>
    <lineage>
        <taxon>Eukaryota</taxon>
        <taxon>Fungi</taxon>
        <taxon>Dikarya</taxon>
        <taxon>Ascomycota</taxon>
        <taxon>Saccharomycotina</taxon>
        <taxon>Saccharomycetes</taxon>
        <taxon>Saccharomycetales</taxon>
        <taxon>Saccharomycetaceae</taxon>
        <taxon>Tetrapisispora</taxon>
    </lineage>
</organism>
<gene>
    <name evidence="2" type="primary">TPHA0E02360</name>
    <name evidence="2" type="ordered locus">TPHA_0E02360</name>
</gene>
<evidence type="ECO:0000313" key="2">
    <source>
        <dbReference type="EMBL" id="CCE63328.1"/>
    </source>
</evidence>
<feature type="region of interest" description="Disordered" evidence="1">
    <location>
        <begin position="467"/>
        <end position="507"/>
    </location>
</feature>
<feature type="compositionally biased region" description="Polar residues" evidence="1">
    <location>
        <begin position="54"/>
        <end position="71"/>
    </location>
</feature>
<evidence type="ECO:0000313" key="3">
    <source>
        <dbReference type="Proteomes" id="UP000005666"/>
    </source>
</evidence>
<dbReference type="eggNOG" id="ENOG502QYHN">
    <property type="taxonomic scope" value="Eukaryota"/>
</dbReference>
<dbReference type="Proteomes" id="UP000005666">
    <property type="component" value="Chromosome 5"/>
</dbReference>
<reference evidence="2 3" key="1">
    <citation type="journal article" date="2011" name="Proc. Natl. Acad. Sci. U.S.A.">
        <title>Evolutionary erosion of yeast sex chromosomes by mating-type switching accidents.</title>
        <authorList>
            <person name="Gordon J.L."/>
            <person name="Armisen D."/>
            <person name="Proux-Wera E."/>
            <person name="Oheigeartaigh S.S."/>
            <person name="Byrne K.P."/>
            <person name="Wolfe K.H."/>
        </authorList>
    </citation>
    <scope>NUCLEOTIDE SEQUENCE [LARGE SCALE GENOMIC DNA]</scope>
    <source>
        <strain evidence="3">ATCC 24235 / CBS 4417 / NBRC 1672 / NRRL Y-8282 / UCD 70-5</strain>
    </source>
</reference>
<dbReference type="OMA" id="IEVACMA"/>
<feature type="compositionally biased region" description="Basic and acidic residues" evidence="1">
    <location>
        <begin position="467"/>
        <end position="499"/>
    </location>
</feature>
<dbReference type="OrthoDB" id="8436363at2759"/>
<proteinExistence type="predicted"/>
<dbReference type="HOGENOM" id="CLU_004492_1_0_1"/>